<organism evidence="3 4">
    <name type="scientific">Siphonobacter aquaeclarae</name>
    <dbReference type="NCBI Taxonomy" id="563176"/>
    <lineage>
        <taxon>Bacteria</taxon>
        <taxon>Pseudomonadati</taxon>
        <taxon>Bacteroidota</taxon>
        <taxon>Cytophagia</taxon>
        <taxon>Cytophagales</taxon>
        <taxon>Cytophagaceae</taxon>
        <taxon>Siphonobacter</taxon>
    </lineage>
</organism>
<dbReference type="RefSeq" id="WP_093208461.1">
    <property type="nucleotide sequence ID" value="NZ_FNGS01000011.1"/>
</dbReference>
<dbReference type="AlphaFoldDB" id="A0A1G9XPJ2"/>
<gene>
    <name evidence="3" type="ORF">SAMN04488090_4706</name>
</gene>
<keyword evidence="1" id="KW-0732">Signal</keyword>
<dbReference type="InterPro" id="IPR021255">
    <property type="entry name" value="DUF2807"/>
</dbReference>
<protein>
    <submittedName>
        <fullName evidence="3">Putative auto-transporter adhesin, head GIN domain</fullName>
    </submittedName>
</protein>
<feature type="chain" id="PRO_5011546673" evidence="1">
    <location>
        <begin position="19"/>
        <end position="229"/>
    </location>
</feature>
<dbReference type="EMBL" id="FNGS01000011">
    <property type="protein sequence ID" value="SDM98717.1"/>
    <property type="molecule type" value="Genomic_DNA"/>
</dbReference>
<dbReference type="Pfam" id="PF10988">
    <property type="entry name" value="DUF2807"/>
    <property type="match status" value="1"/>
</dbReference>
<dbReference type="Gene3D" id="2.160.20.120">
    <property type="match status" value="1"/>
</dbReference>
<sequence>MKKLLALTAMLVAAQAHAQEWKKSRSVSGFSGIQVSHGIDIYLKQGNTESLTFEVKGLEEKEVISEVKDGTLILRIDRDGVGWKRNNSVKAYLTFKSFNKLRAGGGSDVFSEGTLNFKELVLDLGGGSDAKLALTADRLTASATGGSDLILSGKVARFDAKCSGGSDLKASDLEADRVAVDASGGSDAYIHANEEAIIDASGGSDVYYSGKARNVQVHKSGGSDVHKRN</sequence>
<feature type="signal peptide" evidence="1">
    <location>
        <begin position="1"/>
        <end position="18"/>
    </location>
</feature>
<keyword evidence="4" id="KW-1185">Reference proteome</keyword>
<dbReference type="STRING" id="563176.SAMN04488090_4706"/>
<evidence type="ECO:0000313" key="4">
    <source>
        <dbReference type="Proteomes" id="UP000198901"/>
    </source>
</evidence>
<evidence type="ECO:0000259" key="2">
    <source>
        <dbReference type="Pfam" id="PF10988"/>
    </source>
</evidence>
<dbReference type="Proteomes" id="UP000198901">
    <property type="component" value="Unassembled WGS sequence"/>
</dbReference>
<proteinExistence type="predicted"/>
<dbReference type="OrthoDB" id="942536at2"/>
<feature type="domain" description="Putative auto-transporter adhesin head GIN" evidence="2">
    <location>
        <begin position="30"/>
        <end position="212"/>
    </location>
</feature>
<accession>A0A1G9XPJ2</accession>
<evidence type="ECO:0000313" key="3">
    <source>
        <dbReference type="EMBL" id="SDM98717.1"/>
    </source>
</evidence>
<name>A0A1G9XPJ2_9BACT</name>
<reference evidence="3 4" key="1">
    <citation type="submission" date="2016-10" db="EMBL/GenBank/DDBJ databases">
        <authorList>
            <person name="de Groot N.N."/>
        </authorList>
    </citation>
    <scope>NUCLEOTIDE SEQUENCE [LARGE SCALE GENOMIC DNA]</scope>
    <source>
        <strain evidence="3 4">DSM 21668</strain>
    </source>
</reference>
<evidence type="ECO:0000256" key="1">
    <source>
        <dbReference type="SAM" id="SignalP"/>
    </source>
</evidence>